<dbReference type="RefSeq" id="WP_066983761.1">
    <property type="nucleotide sequence ID" value="NZ_LUUI01000114.1"/>
</dbReference>
<dbReference type="PANTHER" id="PTHR33371">
    <property type="entry name" value="INTERMEMBRANE PHOSPHOLIPID TRANSPORT SYSTEM BINDING PROTEIN MLAD-RELATED"/>
    <property type="match status" value="1"/>
</dbReference>
<keyword evidence="1" id="KW-0812">Transmembrane</keyword>
<gene>
    <name evidence="3" type="ORF">A1359_01135</name>
</gene>
<keyword evidence="1" id="KW-1133">Transmembrane helix</keyword>
<reference evidence="3 4" key="1">
    <citation type="submission" date="2016-03" db="EMBL/GenBank/DDBJ databases">
        <authorList>
            <person name="Ploux O."/>
        </authorList>
    </citation>
    <scope>NUCLEOTIDE SEQUENCE [LARGE SCALE GENOMIC DNA]</scope>
    <source>
        <strain evidence="3 4">R-45370</strain>
    </source>
</reference>
<keyword evidence="1" id="KW-0472">Membrane</keyword>
<proteinExistence type="predicted"/>
<dbReference type="AlphaFoldDB" id="A0A177N9Z0"/>
<comment type="caution">
    <text evidence="3">The sequence shown here is derived from an EMBL/GenBank/DDBJ whole genome shotgun (WGS) entry which is preliminary data.</text>
</comment>
<dbReference type="Proteomes" id="UP000078476">
    <property type="component" value="Unassembled WGS sequence"/>
</dbReference>
<name>A0A177N9Z0_9GAMM</name>
<feature type="transmembrane region" description="Helical" evidence="1">
    <location>
        <begin position="6"/>
        <end position="28"/>
    </location>
</feature>
<dbReference type="OrthoDB" id="9806984at2"/>
<organism evidence="3 4">
    <name type="scientific">Methylomonas lenta</name>
    <dbReference type="NCBI Taxonomy" id="980561"/>
    <lineage>
        <taxon>Bacteria</taxon>
        <taxon>Pseudomonadati</taxon>
        <taxon>Pseudomonadota</taxon>
        <taxon>Gammaproteobacteria</taxon>
        <taxon>Methylococcales</taxon>
        <taxon>Methylococcaceae</taxon>
        <taxon>Methylomonas</taxon>
    </lineage>
</organism>
<protein>
    <submittedName>
        <fullName evidence="3">Mammalian cell entry protein</fullName>
    </submittedName>
</protein>
<dbReference type="Pfam" id="PF02470">
    <property type="entry name" value="MlaD"/>
    <property type="match status" value="1"/>
</dbReference>
<dbReference type="STRING" id="980561.A1359_01135"/>
<dbReference type="InterPro" id="IPR003399">
    <property type="entry name" value="Mce/MlaD"/>
</dbReference>
<keyword evidence="4" id="KW-1185">Reference proteome</keyword>
<dbReference type="PANTHER" id="PTHR33371:SF4">
    <property type="entry name" value="INTERMEMBRANE PHOSPHOLIPID TRANSPORT SYSTEM BINDING PROTEIN MLAD"/>
    <property type="match status" value="1"/>
</dbReference>
<evidence type="ECO:0000313" key="3">
    <source>
        <dbReference type="EMBL" id="OAI14039.1"/>
    </source>
</evidence>
<evidence type="ECO:0000313" key="4">
    <source>
        <dbReference type="Proteomes" id="UP000078476"/>
    </source>
</evidence>
<dbReference type="InterPro" id="IPR052336">
    <property type="entry name" value="MlaD_Phospholipid_Transporter"/>
</dbReference>
<feature type="domain" description="Mce/MlaD" evidence="2">
    <location>
        <begin position="38"/>
        <end position="144"/>
    </location>
</feature>
<evidence type="ECO:0000259" key="2">
    <source>
        <dbReference type="Pfam" id="PF02470"/>
    </source>
</evidence>
<accession>A0A177N9Z0</accession>
<dbReference type="EMBL" id="LUUI01000114">
    <property type="protein sequence ID" value="OAI14039.1"/>
    <property type="molecule type" value="Genomic_DNA"/>
</dbReference>
<evidence type="ECO:0000256" key="1">
    <source>
        <dbReference type="SAM" id="Phobius"/>
    </source>
</evidence>
<sequence>MSKPVNPAVIGGFSLGALTLLVVALLIFGVGDDLKADKVQYVVFFDSSLNGLDVGAPVKMQGVKIGQVKEISLQLDRKEGKLFKPVVLEIDRSSITGSSGAPLPDPSDFEQLEKNRDRLVELGMRARLETQSLLTGLLYVDLSFYPDKPPVYAGLEYKDLLEIPGVPTTVDELKNTAEEVAQKLRAMPLDQIVGDLADSLREIKDLLRSEDVKRSRAALADSLEGLDKTTKILNKNLEPILRNADKTILNTNLLIKDTQAMVAELGKQLPPLISNTDKTLNAATAAMKRAEDSLQYVDDAIGPESTLSDTLEAVKQAARAVRDLGDYLERHPESLLSGKNHSEN</sequence>